<sequence length="123" mass="13894">MLAVFSGLGLFRNTVAAIAPAAKKLVERIPTVCAQAQIRKAAKKYLIVAGKLTPTVYTTVKNSGEMLSIRYLVDPRQRCGTEQKMWKDILDAFAKEPHIDLAYNNTRYYKGIENLKIERPNHE</sequence>
<dbReference type="EMBL" id="CAAHFH010000001">
    <property type="protein sequence ID" value="VGO19708.1"/>
    <property type="molecule type" value="Genomic_DNA"/>
</dbReference>
<dbReference type="Proteomes" id="UP000346198">
    <property type="component" value="Unassembled WGS sequence"/>
</dbReference>
<accession>A0A6C2UHU9</accession>
<dbReference type="RefSeq" id="WP_246044463.1">
    <property type="nucleotide sequence ID" value="NZ_CAAHFH010000001.1"/>
</dbReference>
<reference evidence="1 2" key="1">
    <citation type="submission" date="2019-04" db="EMBL/GenBank/DDBJ databases">
        <authorList>
            <person name="Van Vliet M D."/>
        </authorList>
    </citation>
    <scope>NUCLEOTIDE SEQUENCE [LARGE SCALE GENOMIC DNA]</scope>
    <source>
        <strain evidence="1 2">F21</strain>
    </source>
</reference>
<protein>
    <submittedName>
        <fullName evidence="1">Uncharacterized protein</fullName>
    </submittedName>
</protein>
<evidence type="ECO:0000313" key="2">
    <source>
        <dbReference type="Proteomes" id="UP000346198"/>
    </source>
</evidence>
<keyword evidence="2" id="KW-1185">Reference proteome</keyword>
<organism evidence="1 2">
    <name type="scientific">Pontiella sulfatireligans</name>
    <dbReference type="NCBI Taxonomy" id="2750658"/>
    <lineage>
        <taxon>Bacteria</taxon>
        <taxon>Pseudomonadati</taxon>
        <taxon>Kiritimatiellota</taxon>
        <taxon>Kiritimatiellia</taxon>
        <taxon>Kiritimatiellales</taxon>
        <taxon>Pontiellaceae</taxon>
        <taxon>Pontiella</taxon>
    </lineage>
</organism>
<dbReference type="AlphaFoldDB" id="A0A6C2UHU9"/>
<name>A0A6C2UHU9_9BACT</name>
<gene>
    <name evidence="1" type="ORF">SCARR_01767</name>
</gene>
<evidence type="ECO:0000313" key="1">
    <source>
        <dbReference type="EMBL" id="VGO19708.1"/>
    </source>
</evidence>
<proteinExistence type="predicted"/>